<dbReference type="Proteomes" id="UP000015381">
    <property type="component" value="Chromosome I"/>
</dbReference>
<gene>
    <name evidence="2" type="ORF">HTIA_1353</name>
</gene>
<evidence type="ECO:0000256" key="1">
    <source>
        <dbReference type="SAM" id="MobiDB-lite"/>
    </source>
</evidence>
<evidence type="ECO:0000313" key="3">
    <source>
        <dbReference type="Proteomes" id="UP000015381"/>
    </source>
</evidence>
<accession>S6D8G0</accession>
<dbReference type="AlphaFoldDB" id="S6D8G0"/>
<keyword evidence="3" id="KW-1185">Reference proteome</keyword>
<organism evidence="2 3">
    <name type="scientific">Halorhabdus tiamatea SARL4B</name>
    <dbReference type="NCBI Taxonomy" id="1033806"/>
    <lineage>
        <taxon>Archaea</taxon>
        <taxon>Methanobacteriati</taxon>
        <taxon>Methanobacteriota</taxon>
        <taxon>Stenosarchaea group</taxon>
        <taxon>Halobacteria</taxon>
        <taxon>Halobacteriales</taxon>
        <taxon>Haloarculaceae</taxon>
        <taxon>Halorhabdus</taxon>
    </lineage>
</organism>
<name>S6D8G0_9EURY</name>
<evidence type="ECO:0000313" key="2">
    <source>
        <dbReference type="EMBL" id="CCQ33486.1"/>
    </source>
</evidence>
<feature type="region of interest" description="Disordered" evidence="1">
    <location>
        <begin position="29"/>
        <end position="49"/>
    </location>
</feature>
<reference evidence="2 3" key="1">
    <citation type="journal article" date="2014" name="Environ. Microbiol.">
        <title>Halorhabdus tiamatea: proteogenomics and glycosidase activity measurements identify the first cultivated euryarchaeon from a deep-sea anoxic brine lake as potential polysaccharide degrader.</title>
        <authorList>
            <person name="Werner J."/>
            <person name="Ferrer M."/>
            <person name="Michel G."/>
            <person name="Mann A.J."/>
            <person name="Huang S."/>
            <person name="Juarez S."/>
            <person name="Ciordia S."/>
            <person name="Albar J.P."/>
            <person name="Alcaide M."/>
            <person name="La Cono V."/>
            <person name="Yakimov M.M."/>
            <person name="Antunes A."/>
            <person name="Taborda M."/>
            <person name="Da Costa M.S."/>
            <person name="Amann R.I."/>
            <person name="Gloeckner F.O."/>
            <person name="Golyshina O.V."/>
            <person name="Golyshin P.N."/>
            <person name="Teeling H."/>
        </authorList>
    </citation>
    <scope>NUCLEOTIDE SEQUENCE [LARGE SCALE GENOMIC DNA]</scope>
    <source>
        <strain evidence="3">SARL4B</strain>
    </source>
</reference>
<dbReference type="KEGG" id="hti:HTIA_1353"/>
<proteinExistence type="predicted"/>
<sequence>MDVGGHGRSCPLPAVSPSAPAAIAARHRLRSTSGGQIRRTAPPSIVDHCSSGSANTAALLENW</sequence>
<dbReference type="EMBL" id="HF571520">
    <property type="protein sequence ID" value="CCQ33486.1"/>
    <property type="molecule type" value="Genomic_DNA"/>
</dbReference>
<protein>
    <submittedName>
        <fullName evidence="2">Uncharacterized protein</fullName>
    </submittedName>
</protein>
<dbReference type="HOGENOM" id="CLU_2875001_0_0_2"/>